<keyword evidence="2" id="KW-1185">Reference proteome</keyword>
<reference evidence="1 2" key="1">
    <citation type="journal article" date="2019" name="Commun. Biol.">
        <title>The bagworm genome reveals a unique fibroin gene that provides high tensile strength.</title>
        <authorList>
            <person name="Kono N."/>
            <person name="Nakamura H."/>
            <person name="Ohtoshi R."/>
            <person name="Tomita M."/>
            <person name="Numata K."/>
            <person name="Arakawa K."/>
        </authorList>
    </citation>
    <scope>NUCLEOTIDE SEQUENCE [LARGE SCALE GENOMIC DNA]</scope>
</reference>
<accession>A0A4C1TP72</accession>
<sequence>MYLGETKGFLTITGHWILTQSAQWKKGACQAFNDPTTNTLSQSFSFEWNNALCLGLSTLAQHVLGDQEQIKMMMKVENMMRVDQESENQRRIVRPDTSHVRAVKRKLIRHEPAGGNASAMGFLSEEIES</sequence>
<dbReference type="Proteomes" id="UP000299102">
    <property type="component" value="Unassembled WGS sequence"/>
</dbReference>
<gene>
    <name evidence="1" type="ORF">EVAR_93948_1</name>
</gene>
<dbReference type="EMBL" id="BGZK01000074">
    <property type="protein sequence ID" value="GBP15766.1"/>
    <property type="molecule type" value="Genomic_DNA"/>
</dbReference>
<evidence type="ECO:0000313" key="2">
    <source>
        <dbReference type="Proteomes" id="UP000299102"/>
    </source>
</evidence>
<name>A0A4C1TP72_EUMVA</name>
<protein>
    <submittedName>
        <fullName evidence="1">Uncharacterized protein</fullName>
    </submittedName>
</protein>
<evidence type="ECO:0000313" key="1">
    <source>
        <dbReference type="EMBL" id="GBP15766.1"/>
    </source>
</evidence>
<organism evidence="1 2">
    <name type="scientific">Eumeta variegata</name>
    <name type="common">Bagworm moth</name>
    <name type="synonym">Eumeta japonica</name>
    <dbReference type="NCBI Taxonomy" id="151549"/>
    <lineage>
        <taxon>Eukaryota</taxon>
        <taxon>Metazoa</taxon>
        <taxon>Ecdysozoa</taxon>
        <taxon>Arthropoda</taxon>
        <taxon>Hexapoda</taxon>
        <taxon>Insecta</taxon>
        <taxon>Pterygota</taxon>
        <taxon>Neoptera</taxon>
        <taxon>Endopterygota</taxon>
        <taxon>Lepidoptera</taxon>
        <taxon>Glossata</taxon>
        <taxon>Ditrysia</taxon>
        <taxon>Tineoidea</taxon>
        <taxon>Psychidae</taxon>
        <taxon>Oiketicinae</taxon>
        <taxon>Eumeta</taxon>
    </lineage>
</organism>
<proteinExistence type="predicted"/>
<dbReference type="AlphaFoldDB" id="A0A4C1TP72"/>
<comment type="caution">
    <text evidence="1">The sequence shown here is derived from an EMBL/GenBank/DDBJ whole genome shotgun (WGS) entry which is preliminary data.</text>
</comment>